<evidence type="ECO:0000256" key="7">
    <source>
        <dbReference type="ARBA" id="ARBA00022723"/>
    </source>
</evidence>
<evidence type="ECO:0000256" key="10">
    <source>
        <dbReference type="ARBA" id="ARBA00023034"/>
    </source>
</evidence>
<evidence type="ECO:0000256" key="15">
    <source>
        <dbReference type="ARBA" id="ARBA00042230"/>
    </source>
</evidence>
<dbReference type="SUPFAM" id="SSF53448">
    <property type="entry name" value="Nucleotide-diphospho-sugar transferases"/>
    <property type="match status" value="3"/>
</dbReference>
<reference evidence="21" key="1">
    <citation type="journal article" date="2021" name="Evol. Appl.">
        <title>The genome of the Pyrenean desman and the effects of bottlenecks and inbreeding on the genomic landscape of an endangered species.</title>
        <authorList>
            <person name="Escoda L."/>
            <person name="Castresana J."/>
        </authorList>
    </citation>
    <scope>NUCLEOTIDE SEQUENCE</scope>
    <source>
        <strain evidence="21">IBE-C5619</strain>
    </source>
</reference>
<dbReference type="PANTHER" id="PTHR10462:SF26">
    <property type="entry name" value="N-ACETYLLACTOSAMINIDE ALPHA-1,3-GALACTOSYLTRANSFERASE"/>
    <property type="match status" value="1"/>
</dbReference>
<evidence type="ECO:0000256" key="20">
    <source>
        <dbReference type="SAM" id="MobiDB-lite"/>
    </source>
</evidence>
<dbReference type="EMBL" id="JAGFMF010011623">
    <property type="protein sequence ID" value="KAG8518808.1"/>
    <property type="molecule type" value="Genomic_DNA"/>
</dbReference>
<dbReference type="PANTHER" id="PTHR10462">
    <property type="entry name" value="GLYCOSYLTRANSFERASE-RELATED"/>
    <property type="match status" value="1"/>
</dbReference>
<keyword evidence="7 19" id="KW-0479">Metal-binding</keyword>
<feature type="active site" description="Nucleophile" evidence="17">
    <location>
        <position position="714"/>
    </location>
</feature>
<dbReference type="GO" id="GO:0046872">
    <property type="term" value="F:metal ion binding"/>
    <property type="evidence" value="ECO:0007669"/>
    <property type="project" value="UniProtKB-KW"/>
</dbReference>
<keyword evidence="5" id="KW-0808">Transferase</keyword>
<evidence type="ECO:0000256" key="18">
    <source>
        <dbReference type="PIRSR" id="PIRSR605076-2"/>
    </source>
</evidence>
<gene>
    <name evidence="21" type="ORF">J0S82_012432</name>
</gene>
<keyword evidence="4" id="KW-0328">Glycosyltransferase</keyword>
<dbReference type="GO" id="GO:0005975">
    <property type="term" value="P:carbohydrate metabolic process"/>
    <property type="evidence" value="ECO:0007669"/>
    <property type="project" value="InterPro"/>
</dbReference>
<feature type="binding site" evidence="19">
    <location>
        <position position="622"/>
    </location>
    <ligand>
        <name>Mn(2+)</name>
        <dbReference type="ChEBI" id="CHEBI:29035"/>
    </ligand>
</feature>
<dbReference type="Proteomes" id="UP000700334">
    <property type="component" value="Unassembled WGS sequence"/>
</dbReference>
<comment type="caution">
    <text evidence="21">The sequence shown here is derived from an EMBL/GenBank/DDBJ whole genome shotgun (WGS) entry which is preliminary data.</text>
</comment>
<evidence type="ECO:0000256" key="8">
    <source>
        <dbReference type="ARBA" id="ARBA00022968"/>
    </source>
</evidence>
<evidence type="ECO:0000313" key="21">
    <source>
        <dbReference type="EMBL" id="KAG8518808.1"/>
    </source>
</evidence>
<evidence type="ECO:0000256" key="11">
    <source>
        <dbReference type="ARBA" id="ARBA00023136"/>
    </source>
</evidence>
<dbReference type="Pfam" id="PF03414">
    <property type="entry name" value="Glyco_transf_6"/>
    <property type="match status" value="3"/>
</dbReference>
<evidence type="ECO:0000256" key="19">
    <source>
        <dbReference type="PIRSR" id="PIRSR605076-3"/>
    </source>
</evidence>
<evidence type="ECO:0000256" key="6">
    <source>
        <dbReference type="ARBA" id="ARBA00022692"/>
    </source>
</evidence>
<comment type="cofactor">
    <cofactor evidence="19">
        <name>Mn(2+)</name>
        <dbReference type="ChEBI" id="CHEBI:29035"/>
    </cofactor>
    <text evidence="19">Binds 1 Mn(2+) ion per subunit.</text>
</comment>
<dbReference type="InterPro" id="IPR005076">
    <property type="entry name" value="Glyco_trans_6"/>
</dbReference>
<feature type="binding site" evidence="18">
    <location>
        <position position="536"/>
    </location>
    <ligand>
        <name>UDP-N-acetyl-alpha-D-galactosamine</name>
        <dbReference type="ChEBI" id="CHEBI:67138"/>
    </ligand>
</feature>
<dbReference type="GO" id="GO:0047276">
    <property type="term" value="F:N-acetyllactosaminide 3-alpha-galactosyltransferase activity"/>
    <property type="evidence" value="ECO:0007669"/>
    <property type="project" value="UniProtKB-EC"/>
</dbReference>
<keyword evidence="11" id="KW-0472">Membrane</keyword>
<sequence>MRDYECSAPAGPGAGGLAERTFGDRRSVELCHQIYKASFPACLQEVCKKVKRGEGAVQTNRKRSGTPNQGPHTWAAVGLPKLHGPAILTRGAVLSPNLGSRESLYSAAHNSGLTCYSSHLSGNDEACAPLWRAEHVGLCQGAGKQHLPSSRPGFFCRSQFARTVCFAFYSVGRDADDEVPPSSSGRRRNPSLPAAAPDLEVGASGMLAGGAAVCAAGFVPPQLLPGVCSAGFHSGAGEAVGEPPASGWKPEGQLCNPGTSSGAGAKRVSQAGVALLASGNIWDSPVPHPNGGSGPVFQGSGLEADFTSGKLASVLKGSTQAHLYMLPWATEMRPWLDLQSPASKHHMVTEAAPRRALTQGTSDTRVCTSGFMVKGSYMEIQFAFVPPQQEKIMNVKGRVILSMLLASTVVVVFWEYISSPEGSFLWICHSKNPEVGDSSIQKGWWFPSWFNNGTHNYQEEEEEDIDKEMERRLEDANGKLQLSDWFNPQKRPEVVTVTRWKAPVVWEGTYNRAILERHYTKQKITVGLTVFAVGRYIEHYLEEFLTSANRYFMVGHKVIFYILVDDVSRMPLIELSPLRSFKVFEIKPEKRWQDISMMRMKTIGEHIVTHIQHEVDFLFCMDVDQVFQDSFGVETLGQSVAQLQAWWYKADPDEFTYERRKESAAYIPFGEGDFYYHAAIFGGTPDQVLNITQECYKGILQDKKNDIEAEWHDESHLNKYFLLNKPTKILSPEYCWDYHIGLPSDIRIVKISWQTKEMRYKRRIIPLLLLLLLLWALHKKHHFRPKKLQRVYQCWSMNDQPAELQLSDWYSPNTASNLTTNWSAPIVWHGSYNEEVLENYYAKHKITVGLIVFAVGRYIDYYLQRFIATADTYFMVGQKVIIYVMIDDFSKMPWTLLSPHRSIKVFEIEREKRWQDVSMMRMKIISEHVVDHIQYEVDFLFCMDVDQIFQKKYGLETLGESVAQLHAYWYKENVTQFPYERSTLSEAYIPMGEGDFYYHAAVFGGTPVQVLNITRECFKGIMKDKENNIEAVWHDESHLNKYFFLHKPTKILSPEYCWAFRVPESSVINTVKLYWAQKDYNHLRRMNSKWKIILLILFVLELTLIMHHFRDHDIEEPQLSDWFHPKRRPDVVTITNWGAPVIWEGTYNRQVLEEHYRSLNVTVGLAVCASGKFATQDLKELIQSANKHFMAGHHVIFYILMDDTSKLPHVELGSLRTMKLFTLYKDNAWKDKDFMHMKNLDLYITEQIQHEVDFFFTVTVNQSFRNDFGVEILGDSVAQLDPWWYFKDVRNFPYERKSVSKAFIPYGMGDFYYQRTLFGGTPLEVLTLIREYEKGVTHDTREGITSIYESYLNKYFFIHKPTKLLSPEYSWNPNFRIPPKSNMLG</sequence>
<protein>
    <recommendedName>
        <fullName evidence="14">N-acetyllactosaminide alpha-1,3-galactosyltransferase</fullName>
        <ecNumber evidence="13">2.4.1.87</ecNumber>
    </recommendedName>
    <alternativeName>
        <fullName evidence="15">UDP-galactose:beta-D-galactosyl-1,4-N-acetyl-D-glucosaminide alpha-1,3-galactosyltransferase</fullName>
    </alternativeName>
</protein>
<evidence type="ECO:0000256" key="3">
    <source>
        <dbReference type="ARBA" id="ARBA00010413"/>
    </source>
</evidence>
<evidence type="ECO:0000256" key="13">
    <source>
        <dbReference type="ARBA" id="ARBA00038937"/>
    </source>
</evidence>
<evidence type="ECO:0000256" key="16">
    <source>
        <dbReference type="ARBA" id="ARBA00048429"/>
    </source>
</evidence>
<keyword evidence="22" id="KW-1185">Reference proteome</keyword>
<dbReference type="GO" id="GO:0032580">
    <property type="term" value="C:Golgi cisterna membrane"/>
    <property type="evidence" value="ECO:0007669"/>
    <property type="project" value="UniProtKB-SubCell"/>
</dbReference>
<evidence type="ECO:0000256" key="17">
    <source>
        <dbReference type="PIRSR" id="PIRSR605076-1"/>
    </source>
</evidence>
<feature type="region of interest" description="Disordered" evidence="20">
    <location>
        <begin position="176"/>
        <end position="196"/>
    </location>
</feature>
<comment type="subcellular location">
    <subcellularLocation>
        <location evidence="1">Golgi apparatus</location>
        <location evidence="1">Golgi stack membrane</location>
        <topology evidence="1">Single-pass type II membrane protein</topology>
    </subcellularLocation>
</comment>
<feature type="binding site" evidence="18">
    <location>
        <begin position="622"/>
        <end position="624"/>
    </location>
    <ligand>
        <name>UDP-N-acetyl-alpha-D-galactosamine</name>
        <dbReference type="ChEBI" id="CHEBI:67138"/>
    </ligand>
</feature>
<keyword evidence="12 19" id="KW-0464">Manganese</keyword>
<evidence type="ECO:0000256" key="1">
    <source>
        <dbReference type="ARBA" id="ARBA00004447"/>
    </source>
</evidence>
<dbReference type="EC" id="2.4.1.87" evidence="13"/>
<feature type="binding site" evidence="18">
    <location>
        <begin position="531"/>
        <end position="533"/>
    </location>
    <ligand>
        <name>UDP-N-acetyl-alpha-D-galactosamine</name>
        <dbReference type="ChEBI" id="CHEBI:67138"/>
    </ligand>
</feature>
<evidence type="ECO:0000256" key="14">
    <source>
        <dbReference type="ARBA" id="ARBA00040779"/>
    </source>
</evidence>
<evidence type="ECO:0000256" key="12">
    <source>
        <dbReference type="ARBA" id="ARBA00023211"/>
    </source>
</evidence>
<dbReference type="Gene3D" id="3.90.550.10">
    <property type="entry name" value="Spore Coat Polysaccharide Biosynthesis Protein SpsA, Chain A"/>
    <property type="match status" value="3"/>
</dbReference>
<keyword evidence="6" id="KW-0812">Transmembrane</keyword>
<accession>A0A8J6AD49</accession>
<feature type="binding site" evidence="18">
    <location>
        <position position="737"/>
    </location>
    <ligand>
        <name>an alpha-L-fucosyl-(1-&gt;2)-beta-D-galactosyl derivative</name>
        <dbReference type="ChEBI" id="CHEBI:140327"/>
    </ligand>
</feature>
<dbReference type="InterPro" id="IPR029044">
    <property type="entry name" value="Nucleotide-diphossugar_trans"/>
</dbReference>
<evidence type="ECO:0000256" key="2">
    <source>
        <dbReference type="ARBA" id="ARBA00004922"/>
    </source>
</evidence>
<evidence type="ECO:0000256" key="4">
    <source>
        <dbReference type="ARBA" id="ARBA00022676"/>
    </source>
</evidence>
<comment type="pathway">
    <text evidence="2">Protein modification; protein glycosylation.</text>
</comment>
<dbReference type="GO" id="GO:0031982">
    <property type="term" value="C:vesicle"/>
    <property type="evidence" value="ECO:0007669"/>
    <property type="project" value="TreeGrafter"/>
</dbReference>
<keyword evidence="9" id="KW-1133">Transmembrane helix</keyword>
<dbReference type="FunFam" id="3.90.550.10:FF:000022">
    <property type="entry name" value="Histo-blood group ABO system transferase"/>
    <property type="match status" value="3"/>
</dbReference>
<keyword evidence="8" id="KW-0735">Signal-anchor</keyword>
<name>A0A8J6AD49_GALPY</name>
<evidence type="ECO:0000256" key="5">
    <source>
        <dbReference type="ARBA" id="ARBA00022679"/>
    </source>
</evidence>
<feature type="binding site" evidence="18">
    <location>
        <position position="714"/>
    </location>
    <ligand>
        <name>an alpha-L-fucosyl-(1-&gt;2)-beta-D-galactosyl derivative</name>
        <dbReference type="ChEBI" id="CHEBI:140327"/>
    </ligand>
</feature>
<dbReference type="CDD" id="cd02515">
    <property type="entry name" value="Glyco_transf_6"/>
    <property type="match status" value="1"/>
</dbReference>
<evidence type="ECO:0000313" key="22">
    <source>
        <dbReference type="Proteomes" id="UP000700334"/>
    </source>
</evidence>
<proteinExistence type="inferred from homology"/>
<dbReference type="OrthoDB" id="10013941at2759"/>
<feature type="binding site" evidence="18">
    <location>
        <position position="656"/>
    </location>
    <ligand>
        <name>an alpha-L-fucosyl-(1-&gt;2)-beta-D-galactosyl derivative</name>
        <dbReference type="ChEBI" id="CHEBI:140327"/>
    </ligand>
</feature>
<keyword evidence="10" id="KW-0333">Golgi apparatus</keyword>
<feature type="binding site" evidence="19">
    <location>
        <position position="624"/>
    </location>
    <ligand>
        <name>Mn(2+)</name>
        <dbReference type="ChEBI" id="CHEBI:29035"/>
    </ligand>
</feature>
<comment type="catalytic activity">
    <reaction evidence="16">
        <text>a beta-D-galactosyl-(1-&gt;4)-N-acetyl-beta-D-glucosaminyl derivative + UDP-alpha-D-galactose = an alpha-D-galactosyl-(1-&gt;3)-beta-D-galactosyl-(1-&gt;4)-N-acetyl-beta-D-glucosaminyl derivative + UDP + H(+)</text>
        <dbReference type="Rhea" id="RHEA:13013"/>
        <dbReference type="ChEBI" id="CHEBI:15378"/>
        <dbReference type="ChEBI" id="CHEBI:58223"/>
        <dbReference type="ChEBI" id="CHEBI:66914"/>
        <dbReference type="ChEBI" id="CHEBI:133507"/>
        <dbReference type="ChEBI" id="CHEBI:138024"/>
        <dbReference type="EC" id="2.4.1.87"/>
    </reaction>
</comment>
<organism evidence="21 22">
    <name type="scientific">Galemys pyrenaicus</name>
    <name type="common">Iberian desman</name>
    <name type="synonym">Pyrenean desman</name>
    <dbReference type="NCBI Taxonomy" id="202257"/>
    <lineage>
        <taxon>Eukaryota</taxon>
        <taxon>Metazoa</taxon>
        <taxon>Chordata</taxon>
        <taxon>Craniata</taxon>
        <taxon>Vertebrata</taxon>
        <taxon>Euteleostomi</taxon>
        <taxon>Mammalia</taxon>
        <taxon>Eutheria</taxon>
        <taxon>Laurasiatheria</taxon>
        <taxon>Eulipotyphla</taxon>
        <taxon>Talpidae</taxon>
        <taxon>Galemys</taxon>
    </lineage>
</organism>
<comment type="similarity">
    <text evidence="3">Belongs to the glycosyltransferase 6 family.</text>
</comment>
<evidence type="ECO:0000256" key="9">
    <source>
        <dbReference type="ARBA" id="ARBA00022989"/>
    </source>
</evidence>